<feature type="domain" description="GGDEF" evidence="4">
    <location>
        <begin position="421"/>
        <end position="554"/>
    </location>
</feature>
<feature type="transmembrane region" description="Helical" evidence="3">
    <location>
        <begin position="182"/>
        <end position="206"/>
    </location>
</feature>
<evidence type="ECO:0000256" key="1">
    <source>
        <dbReference type="ARBA" id="ARBA00012528"/>
    </source>
</evidence>
<keyword evidence="3" id="KW-1133">Transmembrane helix</keyword>
<dbReference type="EC" id="2.7.7.65" evidence="1"/>
<evidence type="ECO:0000313" key="6">
    <source>
        <dbReference type="Proteomes" id="UP000249739"/>
    </source>
</evidence>
<feature type="transmembrane region" description="Helical" evidence="3">
    <location>
        <begin position="12"/>
        <end position="29"/>
    </location>
</feature>
<dbReference type="InterPro" id="IPR029016">
    <property type="entry name" value="GAF-like_dom_sf"/>
</dbReference>
<dbReference type="InterPro" id="IPR000160">
    <property type="entry name" value="GGDEF_dom"/>
</dbReference>
<dbReference type="PANTHER" id="PTHR45138:SF9">
    <property type="entry name" value="DIGUANYLATE CYCLASE DGCM-RELATED"/>
    <property type="match status" value="1"/>
</dbReference>
<dbReference type="SMART" id="SM00267">
    <property type="entry name" value="GGDEF"/>
    <property type="match status" value="1"/>
</dbReference>
<dbReference type="GO" id="GO:0043709">
    <property type="term" value="P:cell adhesion involved in single-species biofilm formation"/>
    <property type="evidence" value="ECO:0007669"/>
    <property type="project" value="TreeGrafter"/>
</dbReference>
<dbReference type="Gene3D" id="3.30.450.40">
    <property type="match status" value="1"/>
</dbReference>
<dbReference type="Pfam" id="PF05227">
    <property type="entry name" value="CHASE3"/>
    <property type="match status" value="1"/>
</dbReference>
<evidence type="ECO:0000259" key="4">
    <source>
        <dbReference type="PROSITE" id="PS50887"/>
    </source>
</evidence>
<keyword evidence="3" id="KW-0472">Membrane</keyword>
<dbReference type="CDD" id="cd19410">
    <property type="entry name" value="HK9-like_sensor"/>
    <property type="match status" value="1"/>
</dbReference>
<dbReference type="FunFam" id="3.30.70.270:FF:000001">
    <property type="entry name" value="Diguanylate cyclase domain protein"/>
    <property type="match status" value="1"/>
</dbReference>
<dbReference type="EMBL" id="QFOT01000004">
    <property type="protein sequence ID" value="PZP57274.1"/>
    <property type="molecule type" value="Genomic_DNA"/>
</dbReference>
<dbReference type="CDD" id="cd01949">
    <property type="entry name" value="GGDEF"/>
    <property type="match status" value="1"/>
</dbReference>
<keyword evidence="3" id="KW-0812">Transmembrane</keyword>
<dbReference type="NCBIfam" id="TIGR00254">
    <property type="entry name" value="GGDEF"/>
    <property type="match status" value="1"/>
</dbReference>
<evidence type="ECO:0000313" key="5">
    <source>
        <dbReference type="EMBL" id="PZP57274.1"/>
    </source>
</evidence>
<evidence type="ECO:0000256" key="3">
    <source>
        <dbReference type="SAM" id="Phobius"/>
    </source>
</evidence>
<evidence type="ECO:0000256" key="2">
    <source>
        <dbReference type="ARBA" id="ARBA00034247"/>
    </source>
</evidence>
<organism evidence="5 6">
    <name type="scientific">Micavibrio aeruginosavorus</name>
    <dbReference type="NCBI Taxonomy" id="349221"/>
    <lineage>
        <taxon>Bacteria</taxon>
        <taxon>Pseudomonadati</taxon>
        <taxon>Bdellovibrionota</taxon>
        <taxon>Bdellovibrionia</taxon>
        <taxon>Bdellovibrionales</taxon>
        <taxon>Pseudobdellovibrionaceae</taxon>
        <taxon>Micavibrio</taxon>
    </lineage>
</organism>
<proteinExistence type="predicted"/>
<dbReference type="InterPro" id="IPR007891">
    <property type="entry name" value="CHASE3"/>
</dbReference>
<dbReference type="Proteomes" id="UP000249739">
    <property type="component" value="Unassembled WGS sequence"/>
</dbReference>
<dbReference type="SUPFAM" id="SSF55781">
    <property type="entry name" value="GAF domain-like"/>
    <property type="match status" value="1"/>
</dbReference>
<dbReference type="Gene3D" id="3.30.70.270">
    <property type="match status" value="1"/>
</dbReference>
<gene>
    <name evidence="5" type="ORF">DI586_00925</name>
</gene>
<accession>A0A2W5FS60</accession>
<dbReference type="GO" id="GO:0005886">
    <property type="term" value="C:plasma membrane"/>
    <property type="evidence" value="ECO:0007669"/>
    <property type="project" value="TreeGrafter"/>
</dbReference>
<dbReference type="AlphaFoldDB" id="A0A2W5FS60"/>
<dbReference type="SUPFAM" id="SSF55073">
    <property type="entry name" value="Nucleotide cyclase"/>
    <property type="match status" value="1"/>
</dbReference>
<sequence length="554" mass="62158">MKELSFHKSILSWFLLTFIVLALIAYTNYRNFRQMNLEKDWVDHTYTVMANLNGVLSDLKDIQSSQRGYVITQQKDYLTPYSIALPELEDKLKKLKALVADNSIQERRLARVTKEAHARVAIAEKIISAHDTQGQTAAFSMIKEGSGKKEMDHIRALIAEMVAEENHLLEIRKYKASQATLTTLKTGASGIAICTLILIIVFWMIYAESKKREKTESNLQTALEDMEDSNLQTMMLGKLSDYMQSSQTIDEALRVINSYMPELLPDSDGSVGIFENSRNRIETLARWGIGKDNISTSFNPEQCWGLRRGKAHYFVPGGTEPCCEHFLEEPSGASLCLPMQAQGETIGLFVSVVDNVTRATKDKVAFCRRISEQISLAVANLNLQNKLRDQSIRDPLTKLYNRRYLETTLERELSRAQRNGEDLSVLVLDVDHFKKFNDTMGHDAGDALLIQFASLLQKSVRKEDIVCRYGGEEFVIVMPMANLDMAVQKAGKICDVTRAMKLNFSNKEITSVTVSIGASSFPAHGMAGQELITAADIALYQSKQNGRDRVTPAA</sequence>
<comment type="catalytic activity">
    <reaction evidence="2">
        <text>2 GTP = 3',3'-c-di-GMP + 2 diphosphate</text>
        <dbReference type="Rhea" id="RHEA:24898"/>
        <dbReference type="ChEBI" id="CHEBI:33019"/>
        <dbReference type="ChEBI" id="CHEBI:37565"/>
        <dbReference type="ChEBI" id="CHEBI:58805"/>
        <dbReference type="EC" id="2.7.7.65"/>
    </reaction>
</comment>
<dbReference type="GO" id="GO:0052621">
    <property type="term" value="F:diguanylate cyclase activity"/>
    <property type="evidence" value="ECO:0007669"/>
    <property type="project" value="UniProtKB-EC"/>
</dbReference>
<dbReference type="Pfam" id="PF00990">
    <property type="entry name" value="GGDEF"/>
    <property type="match status" value="1"/>
</dbReference>
<dbReference type="InterPro" id="IPR029787">
    <property type="entry name" value="Nucleotide_cyclase"/>
</dbReference>
<dbReference type="InterPro" id="IPR043128">
    <property type="entry name" value="Rev_trsase/Diguanyl_cyclase"/>
</dbReference>
<comment type="caution">
    <text evidence="5">The sequence shown here is derived from an EMBL/GenBank/DDBJ whole genome shotgun (WGS) entry which is preliminary data.</text>
</comment>
<protein>
    <recommendedName>
        <fullName evidence="1">diguanylate cyclase</fullName>
        <ecNumber evidence="1">2.7.7.65</ecNumber>
    </recommendedName>
</protein>
<name>A0A2W5FS60_9BACT</name>
<dbReference type="PROSITE" id="PS50887">
    <property type="entry name" value="GGDEF"/>
    <property type="match status" value="1"/>
</dbReference>
<reference evidence="5 6" key="1">
    <citation type="submission" date="2017-08" db="EMBL/GenBank/DDBJ databases">
        <title>Infants hospitalized years apart are colonized by the same room-sourced microbial strains.</title>
        <authorList>
            <person name="Brooks B."/>
            <person name="Olm M.R."/>
            <person name="Firek B.A."/>
            <person name="Baker R."/>
            <person name="Thomas B.C."/>
            <person name="Morowitz M.J."/>
            <person name="Banfield J.F."/>
        </authorList>
    </citation>
    <scope>NUCLEOTIDE SEQUENCE [LARGE SCALE GENOMIC DNA]</scope>
    <source>
        <strain evidence="5">S2_006_000_R2_64</strain>
    </source>
</reference>
<dbReference type="PANTHER" id="PTHR45138">
    <property type="entry name" value="REGULATORY COMPONENTS OF SENSORY TRANSDUCTION SYSTEM"/>
    <property type="match status" value="1"/>
</dbReference>
<dbReference type="GO" id="GO:1902201">
    <property type="term" value="P:negative regulation of bacterial-type flagellum-dependent cell motility"/>
    <property type="evidence" value="ECO:0007669"/>
    <property type="project" value="TreeGrafter"/>
</dbReference>
<dbReference type="InterPro" id="IPR050469">
    <property type="entry name" value="Diguanylate_Cyclase"/>
</dbReference>